<dbReference type="Gene3D" id="3.40.462.20">
    <property type="match status" value="1"/>
</dbReference>
<keyword evidence="3" id="KW-0285">Flavoprotein</keyword>
<dbReference type="GO" id="GO:0016491">
    <property type="term" value="F:oxidoreductase activity"/>
    <property type="evidence" value="ECO:0007669"/>
    <property type="project" value="UniProtKB-KW"/>
</dbReference>
<evidence type="ECO:0000313" key="8">
    <source>
        <dbReference type="Proteomes" id="UP000515511"/>
    </source>
</evidence>
<dbReference type="KEGG" id="lse:F1C12_06975"/>
<sequence>MPGCWSWTHGTGCTWTRRRCWTRSGPSSARTEGAVQHAPCSDEQFSLPPGADPSRRSILAPVAVRARPPAALTRKRKHPNRSTAMSLTETAVSDRFRDLADRLTGRVVTPADPDWDVERLGWNLAADQRPEAVVVPADASDIAVVVGFARDLGLRVVPQGTGHLAAPLGDLSGAVLLHTSRLREVEVDVAAAQVRAGAGVLWGEVTSALAPHGLAALAGSSPDVGVAGYLLGGGYSWMARERGLGCSAVTAIDVVTADGRQRHVTADTEPDLFWALRGGGGNTAIVTALTFGVFPVVTVYAGMLLYPIARAGEVLRAYEEWTRDLTEAATTCVRLLHVPPLPDLPDFLRGQAFVGVDGAIDLPEAEAAAVLEPLRALGPAIDTFGDLAAAQLGLVHMDPPQPVPAIGDGLILDDLPEAAIEALLAAAGPEAQTALLAIDLRHLGGAAGRPAEHGGAVDHLPGRFLVYAVGMLPDPALAPVLEAEVAGLRAALEPWASGRDYSNFREAAVPPSRFYDTATLERLRAIKQAYDPERVIRTAHELD</sequence>
<dbReference type="InterPro" id="IPR016166">
    <property type="entry name" value="FAD-bd_PCMH"/>
</dbReference>
<evidence type="ECO:0000259" key="6">
    <source>
        <dbReference type="PROSITE" id="PS51387"/>
    </source>
</evidence>
<name>A0A7G6Y8T0_9MICO</name>
<dbReference type="SUPFAM" id="SSF56176">
    <property type="entry name" value="FAD-binding/transporter-associated domain-like"/>
    <property type="match status" value="1"/>
</dbReference>
<organism evidence="7 8">
    <name type="scientific">Leifsonia shinshuensis</name>
    <dbReference type="NCBI Taxonomy" id="150026"/>
    <lineage>
        <taxon>Bacteria</taxon>
        <taxon>Bacillati</taxon>
        <taxon>Actinomycetota</taxon>
        <taxon>Actinomycetes</taxon>
        <taxon>Micrococcales</taxon>
        <taxon>Microbacteriaceae</taxon>
        <taxon>Leifsonia</taxon>
    </lineage>
</organism>
<feature type="domain" description="FAD-binding PCMH-type" evidence="6">
    <location>
        <begin position="126"/>
        <end position="296"/>
    </location>
</feature>
<dbReference type="PANTHER" id="PTHR42973">
    <property type="entry name" value="BINDING OXIDOREDUCTASE, PUTATIVE (AFU_ORTHOLOGUE AFUA_1G17690)-RELATED"/>
    <property type="match status" value="1"/>
</dbReference>
<keyword evidence="5" id="KW-0560">Oxidoreductase</keyword>
<gene>
    <name evidence="7" type="ORF">F1C12_06975</name>
</gene>
<dbReference type="Pfam" id="PF08031">
    <property type="entry name" value="BBE"/>
    <property type="match status" value="1"/>
</dbReference>
<comment type="similarity">
    <text evidence="2">Belongs to the oxygen-dependent FAD-linked oxidoreductase family.</text>
</comment>
<evidence type="ECO:0000256" key="3">
    <source>
        <dbReference type="ARBA" id="ARBA00022630"/>
    </source>
</evidence>
<dbReference type="Gene3D" id="3.30.465.10">
    <property type="match status" value="1"/>
</dbReference>
<dbReference type="InterPro" id="IPR036318">
    <property type="entry name" value="FAD-bd_PCMH-like_sf"/>
</dbReference>
<keyword evidence="4" id="KW-0274">FAD</keyword>
<comment type="cofactor">
    <cofactor evidence="1">
        <name>FAD</name>
        <dbReference type="ChEBI" id="CHEBI:57692"/>
    </cofactor>
</comment>
<evidence type="ECO:0000256" key="1">
    <source>
        <dbReference type="ARBA" id="ARBA00001974"/>
    </source>
</evidence>
<dbReference type="InterPro" id="IPR016167">
    <property type="entry name" value="FAD-bd_PCMH_sub1"/>
</dbReference>
<dbReference type="PROSITE" id="PS51387">
    <property type="entry name" value="FAD_PCMH"/>
    <property type="match status" value="1"/>
</dbReference>
<dbReference type="EMBL" id="CP043641">
    <property type="protein sequence ID" value="QNE34895.1"/>
    <property type="molecule type" value="Genomic_DNA"/>
</dbReference>
<evidence type="ECO:0000256" key="4">
    <source>
        <dbReference type="ARBA" id="ARBA00022827"/>
    </source>
</evidence>
<accession>A0A7G6Y8T0</accession>
<evidence type="ECO:0000313" key="7">
    <source>
        <dbReference type="EMBL" id="QNE34895.1"/>
    </source>
</evidence>
<protein>
    <submittedName>
        <fullName evidence="7">FAD-binding oxidoreductase</fullName>
    </submittedName>
</protein>
<evidence type="ECO:0000256" key="2">
    <source>
        <dbReference type="ARBA" id="ARBA00005466"/>
    </source>
</evidence>
<dbReference type="GO" id="GO:0071949">
    <property type="term" value="F:FAD binding"/>
    <property type="evidence" value="ECO:0007669"/>
    <property type="project" value="InterPro"/>
</dbReference>
<dbReference type="InterPro" id="IPR050416">
    <property type="entry name" value="FAD-linked_Oxidoreductase"/>
</dbReference>
<dbReference type="Proteomes" id="UP000515511">
    <property type="component" value="Chromosome"/>
</dbReference>
<dbReference type="AlphaFoldDB" id="A0A7G6Y8T0"/>
<reference evidence="8" key="1">
    <citation type="submission" date="2019-09" db="EMBL/GenBank/DDBJ databases">
        <title>Antimicrobial potential of Antarctic Bacteria.</title>
        <authorList>
            <person name="Benaud N."/>
            <person name="Edwards R.J."/>
            <person name="Ferrari B.C."/>
        </authorList>
    </citation>
    <scope>NUCLEOTIDE SEQUENCE [LARGE SCALE GENOMIC DNA]</scope>
    <source>
        <strain evidence="8">INR9</strain>
    </source>
</reference>
<dbReference type="InterPro" id="IPR016169">
    <property type="entry name" value="FAD-bd_PCMH_sub2"/>
</dbReference>
<dbReference type="InterPro" id="IPR006094">
    <property type="entry name" value="Oxid_FAD_bind_N"/>
</dbReference>
<dbReference type="InterPro" id="IPR012951">
    <property type="entry name" value="BBE"/>
</dbReference>
<proteinExistence type="inferred from homology"/>
<dbReference type="Gene3D" id="3.30.43.10">
    <property type="entry name" value="Uridine Diphospho-n-acetylenolpyruvylglucosamine Reductase, domain 2"/>
    <property type="match status" value="1"/>
</dbReference>
<dbReference type="InterPro" id="IPR006093">
    <property type="entry name" value="Oxy_OxRdtase_FAD_BS"/>
</dbReference>
<dbReference type="Pfam" id="PF01565">
    <property type="entry name" value="FAD_binding_4"/>
    <property type="match status" value="1"/>
</dbReference>
<dbReference type="PROSITE" id="PS00862">
    <property type="entry name" value="OX2_COVAL_FAD"/>
    <property type="match status" value="1"/>
</dbReference>
<evidence type="ECO:0000256" key="5">
    <source>
        <dbReference type="ARBA" id="ARBA00023002"/>
    </source>
</evidence>
<dbReference type="PANTHER" id="PTHR42973:SF39">
    <property type="entry name" value="FAD-BINDING PCMH-TYPE DOMAIN-CONTAINING PROTEIN"/>
    <property type="match status" value="1"/>
</dbReference>